<evidence type="ECO:0000259" key="11">
    <source>
        <dbReference type="PROSITE" id="PS50884"/>
    </source>
</evidence>
<evidence type="ECO:0000256" key="3">
    <source>
        <dbReference type="ARBA" id="ARBA00022833"/>
    </source>
</evidence>
<dbReference type="OrthoDB" id="1927254at2759"/>
<evidence type="ECO:0000256" key="4">
    <source>
        <dbReference type="ARBA" id="ARBA00023015"/>
    </source>
</evidence>
<evidence type="ECO:0000256" key="10">
    <source>
        <dbReference type="SAM" id="MobiDB-lite"/>
    </source>
</evidence>
<comment type="function">
    <text evidence="9">Transcription factor that binds specifically to a 5'-AA[AG]G-3' consensus core sequence.</text>
</comment>
<comment type="caution">
    <text evidence="12">The sequence shown here is derived from an EMBL/GenBank/DDBJ whole genome shotgun (WGS) entry which is preliminary data.</text>
</comment>
<feature type="compositionally biased region" description="Low complexity" evidence="10">
    <location>
        <begin position="87"/>
        <end position="99"/>
    </location>
</feature>
<evidence type="ECO:0000313" key="12">
    <source>
        <dbReference type="EMBL" id="KAF5792612.1"/>
    </source>
</evidence>
<dbReference type="PANTHER" id="PTHR31992">
    <property type="entry name" value="DOF ZINC FINGER PROTEIN DOF1.4-RELATED"/>
    <property type="match status" value="1"/>
</dbReference>
<comment type="subcellular location">
    <subcellularLocation>
        <location evidence="8 9">Nucleus</location>
    </subcellularLocation>
</comment>
<accession>A0A9K3I9E6</accession>
<dbReference type="Gramene" id="mRNA:HanXRQr2_Chr09g0407891">
    <property type="protein sequence ID" value="CDS:HanXRQr2_Chr09g0407891.1"/>
    <property type="gene ID" value="HanXRQr2_Chr09g0407891"/>
</dbReference>
<keyword evidence="1 9" id="KW-0479">Metal-binding</keyword>
<dbReference type="InterPro" id="IPR003851">
    <property type="entry name" value="Znf_Dof"/>
</dbReference>
<feature type="region of interest" description="Disordered" evidence="10">
    <location>
        <begin position="70"/>
        <end position="99"/>
    </location>
</feature>
<proteinExistence type="predicted"/>
<keyword evidence="2 8" id="KW-0863">Zinc-finger</keyword>
<dbReference type="GO" id="GO:0003677">
    <property type="term" value="F:DNA binding"/>
    <property type="evidence" value="ECO:0007669"/>
    <property type="project" value="UniProtKB-UniRule"/>
</dbReference>
<dbReference type="Pfam" id="PF02701">
    <property type="entry name" value="Zn_ribbon_Dof"/>
    <property type="match status" value="1"/>
</dbReference>
<reference evidence="12" key="1">
    <citation type="journal article" date="2017" name="Nature">
        <title>The sunflower genome provides insights into oil metabolism, flowering and Asterid evolution.</title>
        <authorList>
            <person name="Badouin H."/>
            <person name="Gouzy J."/>
            <person name="Grassa C.J."/>
            <person name="Murat F."/>
            <person name="Staton S.E."/>
            <person name="Cottret L."/>
            <person name="Lelandais-Briere C."/>
            <person name="Owens G.L."/>
            <person name="Carrere S."/>
            <person name="Mayjonade B."/>
            <person name="Legrand L."/>
            <person name="Gill N."/>
            <person name="Kane N.C."/>
            <person name="Bowers J.E."/>
            <person name="Hubner S."/>
            <person name="Bellec A."/>
            <person name="Berard A."/>
            <person name="Berges H."/>
            <person name="Blanchet N."/>
            <person name="Boniface M.C."/>
            <person name="Brunel D."/>
            <person name="Catrice O."/>
            <person name="Chaidir N."/>
            <person name="Claudel C."/>
            <person name="Donnadieu C."/>
            <person name="Faraut T."/>
            <person name="Fievet G."/>
            <person name="Helmstetter N."/>
            <person name="King M."/>
            <person name="Knapp S.J."/>
            <person name="Lai Z."/>
            <person name="Le Paslier M.C."/>
            <person name="Lippi Y."/>
            <person name="Lorenzon L."/>
            <person name="Mandel J.R."/>
            <person name="Marage G."/>
            <person name="Marchand G."/>
            <person name="Marquand E."/>
            <person name="Bret-Mestries E."/>
            <person name="Morien E."/>
            <person name="Nambeesan S."/>
            <person name="Nguyen T."/>
            <person name="Pegot-Espagnet P."/>
            <person name="Pouilly N."/>
            <person name="Raftis F."/>
            <person name="Sallet E."/>
            <person name="Schiex T."/>
            <person name="Thomas J."/>
            <person name="Vandecasteele C."/>
            <person name="Vares D."/>
            <person name="Vear F."/>
            <person name="Vautrin S."/>
            <person name="Crespi M."/>
            <person name="Mangin B."/>
            <person name="Burke J.M."/>
            <person name="Salse J."/>
            <person name="Munos S."/>
            <person name="Vincourt P."/>
            <person name="Rieseberg L.H."/>
            <person name="Langlade N.B."/>
        </authorList>
    </citation>
    <scope>NUCLEOTIDE SEQUENCE</scope>
    <source>
        <tissue evidence="12">Leaves</tissue>
    </source>
</reference>
<sequence>MQDIQSIRNRAGSLFAGGDRGSCGDLKCPRCGCLNTKFCYYNNYNLSQPRFFCKGCRRYWTKGGVLRNVPVGGSTRKTKRSKKKSSRSSSSSNSSSSIKISQETTQFTLAEAVPTVFDQSLEPPVLTDNVHKLYSEMGTFGSLMNSSSDELTVGFSSVVEPEVSLLMQQRDQDQRQQWDCKRGEFEYSGLSNGGDVMEDWGSFDQSYWLSNSDQQLNYLL</sequence>
<dbReference type="GO" id="GO:0008270">
    <property type="term" value="F:zinc ion binding"/>
    <property type="evidence" value="ECO:0007669"/>
    <property type="project" value="UniProtKB-KW"/>
</dbReference>
<dbReference type="GO" id="GO:0003700">
    <property type="term" value="F:DNA-binding transcription factor activity"/>
    <property type="evidence" value="ECO:0007669"/>
    <property type="project" value="UniProtKB-UniRule"/>
</dbReference>
<dbReference type="Proteomes" id="UP000215914">
    <property type="component" value="Unassembled WGS sequence"/>
</dbReference>
<evidence type="ECO:0000256" key="9">
    <source>
        <dbReference type="RuleBase" id="RU369094"/>
    </source>
</evidence>
<evidence type="ECO:0000256" key="2">
    <source>
        <dbReference type="ARBA" id="ARBA00022771"/>
    </source>
</evidence>
<dbReference type="GO" id="GO:0005634">
    <property type="term" value="C:nucleus"/>
    <property type="evidence" value="ECO:0007669"/>
    <property type="project" value="UniProtKB-SubCell"/>
</dbReference>
<evidence type="ECO:0000256" key="6">
    <source>
        <dbReference type="ARBA" id="ARBA00023163"/>
    </source>
</evidence>
<keyword evidence="5 8" id="KW-0238">DNA-binding</keyword>
<organism evidence="12 13">
    <name type="scientific">Helianthus annuus</name>
    <name type="common">Common sunflower</name>
    <dbReference type="NCBI Taxonomy" id="4232"/>
    <lineage>
        <taxon>Eukaryota</taxon>
        <taxon>Viridiplantae</taxon>
        <taxon>Streptophyta</taxon>
        <taxon>Embryophyta</taxon>
        <taxon>Tracheophyta</taxon>
        <taxon>Spermatophyta</taxon>
        <taxon>Magnoliopsida</taxon>
        <taxon>eudicotyledons</taxon>
        <taxon>Gunneridae</taxon>
        <taxon>Pentapetalae</taxon>
        <taxon>asterids</taxon>
        <taxon>campanulids</taxon>
        <taxon>Asterales</taxon>
        <taxon>Asteraceae</taxon>
        <taxon>Asteroideae</taxon>
        <taxon>Heliantheae alliance</taxon>
        <taxon>Heliantheae</taxon>
        <taxon>Helianthus</taxon>
    </lineage>
</organism>
<keyword evidence="4 9" id="KW-0805">Transcription regulation</keyword>
<protein>
    <recommendedName>
        <fullName evidence="9">Dof zinc finger protein</fullName>
    </recommendedName>
</protein>
<gene>
    <name evidence="12" type="ORF">HanXRQr2_Chr09g0407891</name>
</gene>
<reference evidence="12" key="2">
    <citation type="submission" date="2020-06" db="EMBL/GenBank/DDBJ databases">
        <title>Helianthus annuus Genome sequencing and assembly Release 2.</title>
        <authorList>
            <person name="Gouzy J."/>
            <person name="Langlade N."/>
            <person name="Munos S."/>
        </authorList>
    </citation>
    <scope>NUCLEOTIDE SEQUENCE</scope>
    <source>
        <tissue evidence="12">Leaves</tissue>
    </source>
</reference>
<dbReference type="PANTHER" id="PTHR31992:SF205">
    <property type="entry name" value="DOF ZINC FINGER PROTEIN"/>
    <property type="match status" value="1"/>
</dbReference>
<keyword evidence="3 9" id="KW-0862">Zinc</keyword>
<feature type="domain" description="Dof-type" evidence="11">
    <location>
        <begin position="26"/>
        <end position="80"/>
    </location>
</feature>
<dbReference type="PROSITE" id="PS01361">
    <property type="entry name" value="ZF_DOF_1"/>
    <property type="match status" value="1"/>
</dbReference>
<evidence type="ECO:0000313" key="13">
    <source>
        <dbReference type="Proteomes" id="UP000215914"/>
    </source>
</evidence>
<keyword evidence="7 8" id="KW-0539">Nucleus</keyword>
<keyword evidence="6 9" id="KW-0804">Transcription</keyword>
<evidence type="ECO:0000256" key="8">
    <source>
        <dbReference type="PROSITE-ProRule" id="PRU00071"/>
    </source>
</evidence>
<keyword evidence="13" id="KW-1185">Reference proteome</keyword>
<evidence type="ECO:0000256" key="5">
    <source>
        <dbReference type="ARBA" id="ARBA00023125"/>
    </source>
</evidence>
<evidence type="ECO:0000256" key="1">
    <source>
        <dbReference type="ARBA" id="ARBA00022723"/>
    </source>
</evidence>
<feature type="compositionally biased region" description="Basic residues" evidence="10">
    <location>
        <begin position="76"/>
        <end position="86"/>
    </location>
</feature>
<name>A0A9K3I9E6_HELAN</name>
<dbReference type="AlphaFoldDB" id="A0A9K3I9E6"/>
<dbReference type="PROSITE" id="PS50884">
    <property type="entry name" value="ZF_DOF_2"/>
    <property type="match status" value="1"/>
</dbReference>
<dbReference type="EMBL" id="MNCJ02000324">
    <property type="protein sequence ID" value="KAF5792612.1"/>
    <property type="molecule type" value="Genomic_DNA"/>
</dbReference>
<evidence type="ECO:0000256" key="7">
    <source>
        <dbReference type="ARBA" id="ARBA00023242"/>
    </source>
</evidence>
<dbReference type="InterPro" id="IPR045174">
    <property type="entry name" value="Dof"/>
</dbReference>